<reference evidence="1 2" key="1">
    <citation type="submission" date="2023-10" db="EMBL/GenBank/DDBJ databases">
        <authorList>
            <person name="Botero Cardona J."/>
        </authorList>
    </citation>
    <scope>NUCLEOTIDE SEQUENCE [LARGE SCALE GENOMIC DNA]</scope>
    <source>
        <strain evidence="1 2">R-55214</strain>
    </source>
</reference>
<organism evidence="1 2">
    <name type="scientific">Fructobacillus evanidus</name>
    <dbReference type="NCBI Taxonomy" id="3064281"/>
    <lineage>
        <taxon>Bacteria</taxon>
        <taxon>Bacillati</taxon>
        <taxon>Bacillota</taxon>
        <taxon>Bacilli</taxon>
        <taxon>Lactobacillales</taxon>
        <taxon>Lactobacillaceae</taxon>
        <taxon>Fructobacillus</taxon>
    </lineage>
</organism>
<keyword evidence="2" id="KW-1185">Reference proteome</keyword>
<gene>
    <name evidence="1" type="ORF">R55214_HHFBAMCI_00384</name>
</gene>
<proteinExistence type="predicted"/>
<evidence type="ECO:0000313" key="1">
    <source>
        <dbReference type="EMBL" id="CAK1231615.1"/>
    </source>
</evidence>
<dbReference type="EMBL" id="CAUZMB010000002">
    <property type="protein sequence ID" value="CAK1231615.1"/>
    <property type="molecule type" value="Genomic_DNA"/>
</dbReference>
<evidence type="ECO:0008006" key="3">
    <source>
        <dbReference type="Google" id="ProtNLM"/>
    </source>
</evidence>
<evidence type="ECO:0000313" key="2">
    <source>
        <dbReference type="Proteomes" id="UP001314166"/>
    </source>
</evidence>
<protein>
    <recommendedName>
        <fullName evidence="3">Competence protein ComGD</fullName>
    </recommendedName>
</protein>
<name>A0ABM9MPT0_9LACO</name>
<comment type="caution">
    <text evidence="1">The sequence shown here is derived from an EMBL/GenBank/DDBJ whole genome shotgun (WGS) entry which is preliminary data.</text>
</comment>
<dbReference type="RefSeq" id="WP_338343446.1">
    <property type="nucleotide sequence ID" value="NZ_CAUZLH010000005.1"/>
</dbReference>
<dbReference type="Proteomes" id="UP001314166">
    <property type="component" value="Unassembled WGS sequence"/>
</dbReference>
<sequence>MKLKFKSFTLVESVIVLSLVALLLGLGLALRPKQNQQSFADFQQQFAAHFQRARLLAQAKGVESILDFQSNQLVIGQAVLSYPVKSKVERATKVVIKPSGYVAPGHITWHQGQGTWRLIFQFGGGTYRFEKV</sequence>
<accession>A0ABM9MPT0</accession>
<dbReference type="SUPFAM" id="SSF54523">
    <property type="entry name" value="Pili subunits"/>
    <property type="match status" value="1"/>
</dbReference>
<dbReference type="InterPro" id="IPR045584">
    <property type="entry name" value="Pilin-like"/>
</dbReference>